<dbReference type="AlphaFoldDB" id="A0A7D9L555"/>
<reference evidence="3" key="1">
    <citation type="submission" date="2020-04" db="EMBL/GenBank/DDBJ databases">
        <authorList>
            <person name="Alioto T."/>
            <person name="Alioto T."/>
            <person name="Gomez Garrido J."/>
        </authorList>
    </citation>
    <scope>NUCLEOTIDE SEQUENCE</scope>
    <source>
        <strain evidence="3">A484AB</strain>
    </source>
</reference>
<dbReference type="Pfam" id="PF03781">
    <property type="entry name" value="FGE-sulfatase"/>
    <property type="match status" value="1"/>
</dbReference>
<proteinExistence type="inferred from homology"/>
<comment type="caution">
    <text evidence="3">The sequence shown here is derived from an EMBL/GenBank/DDBJ whole genome shotgun (WGS) entry which is preliminary data.</text>
</comment>
<feature type="domain" description="Sulfatase-modifying factor enzyme-like" evidence="2">
    <location>
        <begin position="2"/>
        <end position="166"/>
    </location>
</feature>
<dbReference type="PANTHER" id="PTHR23150">
    <property type="entry name" value="SULFATASE MODIFYING FACTOR 1, 2"/>
    <property type="match status" value="1"/>
</dbReference>
<dbReference type="GO" id="GO:0005783">
    <property type="term" value="C:endoplasmic reticulum"/>
    <property type="evidence" value="ECO:0007669"/>
    <property type="project" value="TreeGrafter"/>
</dbReference>
<dbReference type="InterPro" id="IPR051043">
    <property type="entry name" value="Sulfatase_Mod_Factor_Kinase"/>
</dbReference>
<evidence type="ECO:0000259" key="2">
    <source>
        <dbReference type="Pfam" id="PF03781"/>
    </source>
</evidence>
<accession>A0A7D9L555</accession>
<dbReference type="InterPro" id="IPR042095">
    <property type="entry name" value="SUMF_sf"/>
</dbReference>
<dbReference type="OrthoDB" id="659at2759"/>
<dbReference type="InterPro" id="IPR005532">
    <property type="entry name" value="SUMF_dom"/>
</dbReference>
<evidence type="ECO:0000256" key="1">
    <source>
        <dbReference type="ARBA" id="ARBA00005310"/>
    </source>
</evidence>
<dbReference type="PANTHER" id="PTHR23150:SF19">
    <property type="entry name" value="FORMYLGLYCINE-GENERATING ENZYME"/>
    <property type="match status" value="1"/>
</dbReference>
<dbReference type="InterPro" id="IPR016187">
    <property type="entry name" value="CTDL_fold"/>
</dbReference>
<comment type="similarity">
    <text evidence="1">Belongs to the sulfatase-modifying factor family.</text>
</comment>
<dbReference type="Gene3D" id="3.90.1580.10">
    <property type="entry name" value="paralog of FGE (formylglycine-generating enzyme)"/>
    <property type="match status" value="1"/>
</dbReference>
<evidence type="ECO:0000313" key="4">
    <source>
        <dbReference type="Proteomes" id="UP001152795"/>
    </source>
</evidence>
<keyword evidence="4" id="KW-1185">Reference proteome</keyword>
<dbReference type="SUPFAM" id="SSF56436">
    <property type="entry name" value="C-type lectin-like"/>
    <property type="match status" value="1"/>
</dbReference>
<dbReference type="GO" id="GO:0120147">
    <property type="term" value="F:formylglycine-generating oxidase activity"/>
    <property type="evidence" value="ECO:0007669"/>
    <property type="project" value="TreeGrafter"/>
</dbReference>
<name>A0A7D9L555_PARCT</name>
<dbReference type="Proteomes" id="UP001152795">
    <property type="component" value="Unassembled WGS sequence"/>
</dbReference>
<gene>
    <name evidence="3" type="ORF">PACLA_8A051453</name>
</gene>
<evidence type="ECO:0000313" key="3">
    <source>
        <dbReference type="EMBL" id="CAB4027294.1"/>
    </source>
</evidence>
<protein>
    <submittedName>
        <fullName evidence="3">Sulfatase-modifying factor 1</fullName>
    </submittedName>
</protein>
<dbReference type="EMBL" id="CACRXK020014719">
    <property type="protein sequence ID" value="CAB4027294.1"/>
    <property type="molecule type" value="Genomic_DNA"/>
</dbReference>
<feature type="non-terminal residue" evidence="3">
    <location>
        <position position="1"/>
    </location>
</feature>
<sequence length="168" mass="19356">LDHPVLHVSWNDAVAFCSWLDKRLPTEAEWEFACRGGLQKKMFPWGNTFKVKGKHQCNTWQGEFPIFDNAEDGHAGPAPVWTFKQNDFDLYNMVGNVWEWTADWWSIRHSQDFQENPIGPITGQDKVKKGGSYMCHKSFCYRYRCAARNKNTPDSSASNLGFRCAKDA</sequence>
<organism evidence="3 4">
    <name type="scientific">Paramuricea clavata</name>
    <name type="common">Red gorgonian</name>
    <name type="synonym">Violescent sea-whip</name>
    <dbReference type="NCBI Taxonomy" id="317549"/>
    <lineage>
        <taxon>Eukaryota</taxon>
        <taxon>Metazoa</taxon>
        <taxon>Cnidaria</taxon>
        <taxon>Anthozoa</taxon>
        <taxon>Octocorallia</taxon>
        <taxon>Malacalcyonacea</taxon>
        <taxon>Plexauridae</taxon>
        <taxon>Paramuricea</taxon>
    </lineage>
</organism>